<dbReference type="PANTHER" id="PTHR37945:SF1">
    <property type="entry name" value="EXTRACELLULAR TUNGSTATE BINDING PROTEIN"/>
    <property type="match status" value="1"/>
</dbReference>
<dbReference type="OrthoDB" id="186379at2"/>
<feature type="signal peptide" evidence="1">
    <location>
        <begin position="1"/>
        <end position="22"/>
    </location>
</feature>
<evidence type="ECO:0000313" key="4">
    <source>
        <dbReference type="Proteomes" id="UP000237718"/>
    </source>
</evidence>
<protein>
    <submittedName>
        <fullName evidence="3">Tungstate transport system substrate-binding protein</fullName>
    </submittedName>
</protein>
<feature type="domain" description="PBP" evidence="2">
    <location>
        <begin position="19"/>
        <end position="249"/>
    </location>
</feature>
<evidence type="ECO:0000256" key="1">
    <source>
        <dbReference type="SAM" id="SignalP"/>
    </source>
</evidence>
<evidence type="ECO:0000259" key="2">
    <source>
        <dbReference type="Pfam" id="PF12849"/>
    </source>
</evidence>
<dbReference type="SUPFAM" id="SSF53850">
    <property type="entry name" value="Periplasmic binding protein-like II"/>
    <property type="match status" value="1"/>
</dbReference>
<dbReference type="Proteomes" id="UP000237718">
    <property type="component" value="Unassembled WGS sequence"/>
</dbReference>
<reference evidence="3 4" key="1">
    <citation type="submission" date="2018-03" db="EMBL/GenBank/DDBJ databases">
        <title>Genomic Encyclopedia of Archaeal and Bacterial Type Strains, Phase II (KMG-II): from individual species to whole genera.</title>
        <authorList>
            <person name="Goeker M."/>
        </authorList>
    </citation>
    <scope>NUCLEOTIDE SEQUENCE [LARGE SCALE GENOMIC DNA]</scope>
    <source>
        <strain evidence="3 4">DSM 25328</strain>
    </source>
</reference>
<evidence type="ECO:0000313" key="3">
    <source>
        <dbReference type="EMBL" id="PRZ45796.1"/>
    </source>
</evidence>
<dbReference type="InterPro" id="IPR024370">
    <property type="entry name" value="PBP_domain"/>
</dbReference>
<feature type="chain" id="PRO_5015760259" evidence="1">
    <location>
        <begin position="23"/>
        <end position="273"/>
    </location>
</feature>
<organism evidence="3 4">
    <name type="scientific">Tritonibacter scottomollicae</name>
    <name type="common">Epibacterium scottomollicae</name>
    <dbReference type="NCBI Taxonomy" id="483013"/>
    <lineage>
        <taxon>Bacteria</taxon>
        <taxon>Pseudomonadati</taxon>
        <taxon>Pseudomonadota</taxon>
        <taxon>Alphaproteobacteria</taxon>
        <taxon>Rhodobacterales</taxon>
        <taxon>Paracoccaceae</taxon>
        <taxon>Tritonibacter</taxon>
    </lineage>
</organism>
<dbReference type="Pfam" id="PF12849">
    <property type="entry name" value="PBP_like_2"/>
    <property type="match status" value="1"/>
</dbReference>
<dbReference type="InterPro" id="IPR052738">
    <property type="entry name" value="ABC-Tungstate_binding"/>
</dbReference>
<name>A0A2T1AB27_TRISK</name>
<dbReference type="AlphaFoldDB" id="A0A2T1AB27"/>
<gene>
    <name evidence="3" type="ORF">CLV89_11393</name>
</gene>
<accession>A0A2T1AB27</accession>
<keyword evidence="1" id="KW-0732">Signal</keyword>
<dbReference type="EMBL" id="PVUF01000013">
    <property type="protein sequence ID" value="PRZ45796.1"/>
    <property type="molecule type" value="Genomic_DNA"/>
</dbReference>
<dbReference type="PANTHER" id="PTHR37945">
    <property type="entry name" value="EXTRACELLULAR TUNGSTATE BINDING PROTEIN"/>
    <property type="match status" value="1"/>
</dbReference>
<dbReference type="Gene3D" id="3.40.190.10">
    <property type="entry name" value="Periplasmic binding protein-like II"/>
    <property type="match status" value="2"/>
</dbReference>
<comment type="caution">
    <text evidence="3">The sequence shown here is derived from an EMBL/GenBank/DDBJ whole genome shotgun (WGS) entry which is preliminary data.</text>
</comment>
<sequence>MKLNQSFGASIVALTLATSAIAANQSIIVQSTTSTANSGLYDYLLPMFQDKTGIQVNVVAVGTGQAIKNAQNCDGDVLLVHAKASEEKFVEAGFGTTRTDLMYNDFVIVGPAADPANVGGMDDVQGALSKISDSEALFASRGDDSGTHKKEVALWADAGVDPATGSGEWYRETGSGMGATLNAGIGMGAYVMTDRATWISFGNKQDYEIKVEGDDDLFNQYGVIPVNPAQCPSVNVEAAKSFADWLISEDGQSAIAAYEVSDQQLFFPNAPKN</sequence>
<proteinExistence type="predicted"/>
<dbReference type="RefSeq" id="WP_106164953.1">
    <property type="nucleotide sequence ID" value="NZ_PVUF01000013.1"/>
</dbReference>